<dbReference type="FunFam" id="1.10.10.10:FF:000164">
    <property type="entry name" value="Transcriptional regulator, Rrf2 family"/>
    <property type="match status" value="1"/>
</dbReference>
<gene>
    <name evidence="2" type="ORF">JZ786_16720</name>
</gene>
<dbReference type="GO" id="GO:0003677">
    <property type="term" value="F:DNA binding"/>
    <property type="evidence" value="ECO:0007669"/>
    <property type="project" value="UniProtKB-KW"/>
</dbReference>
<protein>
    <submittedName>
        <fullName evidence="2">Rrf2 family transcriptional regulator</fullName>
    </submittedName>
</protein>
<proteinExistence type="predicted"/>
<dbReference type="InterPro" id="IPR036388">
    <property type="entry name" value="WH-like_DNA-bd_sf"/>
</dbReference>
<accession>A0A9X7VWI0</accession>
<dbReference type="InterPro" id="IPR000944">
    <property type="entry name" value="Tscrpt_reg_Rrf2"/>
</dbReference>
<dbReference type="Proteomes" id="UP000663505">
    <property type="component" value="Chromosome"/>
</dbReference>
<dbReference type="PANTHER" id="PTHR33221:SF5">
    <property type="entry name" value="HTH-TYPE TRANSCRIPTIONAL REGULATOR ISCR"/>
    <property type="match status" value="1"/>
</dbReference>
<dbReference type="AlphaFoldDB" id="A0A9X7VWI0"/>
<dbReference type="NCBIfam" id="TIGR00738">
    <property type="entry name" value="rrf2_super"/>
    <property type="match status" value="1"/>
</dbReference>
<evidence type="ECO:0000256" key="1">
    <source>
        <dbReference type="ARBA" id="ARBA00023125"/>
    </source>
</evidence>
<dbReference type="KEGG" id="afx:JZ786_16720"/>
<keyword evidence="3" id="KW-1185">Reference proteome</keyword>
<name>A0A9X7VWI0_9BACL</name>
<dbReference type="SUPFAM" id="SSF46785">
    <property type="entry name" value="Winged helix' DNA-binding domain"/>
    <property type="match status" value="1"/>
</dbReference>
<dbReference type="Gene3D" id="1.10.10.10">
    <property type="entry name" value="Winged helix-like DNA-binding domain superfamily/Winged helix DNA-binding domain"/>
    <property type="match status" value="1"/>
</dbReference>
<keyword evidence="1" id="KW-0238">DNA-binding</keyword>
<sequence>MKISTKGRYGLMLLVDLAQNDNGQPVALKTIAERQGLSEHYLEQLIAPLRNRGFVKSVRGAYGGYILAKSGSEITAADAILTLEGPLEIVDGEVDDGFHDLWDRLQESIRSVLSNVTLQDLVAMRERQQGSYMYYI</sequence>
<dbReference type="EMBL" id="CP071182">
    <property type="protein sequence ID" value="QSO46147.1"/>
    <property type="molecule type" value="Genomic_DNA"/>
</dbReference>
<evidence type="ECO:0000313" key="2">
    <source>
        <dbReference type="EMBL" id="QSO46147.1"/>
    </source>
</evidence>
<dbReference type="RefSeq" id="WP_206655517.1">
    <property type="nucleotide sequence ID" value="NZ_CP071182.1"/>
</dbReference>
<dbReference type="Pfam" id="PF02082">
    <property type="entry name" value="Rrf2"/>
    <property type="match status" value="1"/>
</dbReference>
<dbReference type="GO" id="GO:0003700">
    <property type="term" value="F:DNA-binding transcription factor activity"/>
    <property type="evidence" value="ECO:0007669"/>
    <property type="project" value="TreeGrafter"/>
</dbReference>
<organism evidence="2 3">
    <name type="scientific">Alicyclobacillus mengziensis</name>
    <dbReference type="NCBI Taxonomy" id="2931921"/>
    <lineage>
        <taxon>Bacteria</taxon>
        <taxon>Bacillati</taxon>
        <taxon>Bacillota</taxon>
        <taxon>Bacilli</taxon>
        <taxon>Bacillales</taxon>
        <taxon>Alicyclobacillaceae</taxon>
        <taxon>Alicyclobacillus</taxon>
    </lineage>
</organism>
<dbReference type="PANTHER" id="PTHR33221">
    <property type="entry name" value="WINGED HELIX-TURN-HELIX TRANSCRIPTIONAL REGULATOR, RRF2 FAMILY"/>
    <property type="match status" value="1"/>
</dbReference>
<reference evidence="2 3" key="1">
    <citation type="submission" date="2021-02" db="EMBL/GenBank/DDBJ databases">
        <title>Alicyclobacillus curvatus sp. nov. and Alicyclobacillus mengziensis sp. nov., two acidophilic bacteria isolated from acid mine drainage.</title>
        <authorList>
            <person name="Huang Y."/>
        </authorList>
    </citation>
    <scope>NUCLEOTIDE SEQUENCE [LARGE SCALE GENOMIC DNA]</scope>
    <source>
        <strain evidence="2 3">S30H14</strain>
    </source>
</reference>
<dbReference type="GO" id="GO:0005829">
    <property type="term" value="C:cytosol"/>
    <property type="evidence" value="ECO:0007669"/>
    <property type="project" value="TreeGrafter"/>
</dbReference>
<dbReference type="InterPro" id="IPR036390">
    <property type="entry name" value="WH_DNA-bd_sf"/>
</dbReference>
<dbReference type="PROSITE" id="PS51197">
    <property type="entry name" value="HTH_RRF2_2"/>
    <property type="match status" value="1"/>
</dbReference>
<evidence type="ECO:0000313" key="3">
    <source>
        <dbReference type="Proteomes" id="UP000663505"/>
    </source>
</evidence>